<organism evidence="7 8">
    <name type="scientific">Phocaeicola vulgatus str. 3975 RP4</name>
    <dbReference type="NCBI Taxonomy" id="1339352"/>
    <lineage>
        <taxon>Bacteria</taxon>
        <taxon>Pseudomonadati</taxon>
        <taxon>Bacteroidota</taxon>
        <taxon>Bacteroidia</taxon>
        <taxon>Bacteroidales</taxon>
        <taxon>Bacteroidaceae</taxon>
        <taxon>Phocaeicola</taxon>
    </lineage>
</organism>
<dbReference type="Gene3D" id="1.20.1610.10">
    <property type="entry name" value="alpha-1,2-mannosidases domains"/>
    <property type="match status" value="1"/>
</dbReference>
<dbReference type="PROSITE" id="PS51257">
    <property type="entry name" value="PROKAR_LIPOPROTEIN"/>
    <property type="match status" value="1"/>
</dbReference>
<dbReference type="Gene3D" id="3.30.2080.10">
    <property type="entry name" value="GH92 mannosidase domain"/>
    <property type="match status" value="1"/>
</dbReference>
<dbReference type="Proteomes" id="UP000027661">
    <property type="component" value="Unassembled WGS sequence"/>
</dbReference>
<dbReference type="GO" id="GO:0005975">
    <property type="term" value="P:carbohydrate metabolic process"/>
    <property type="evidence" value="ECO:0007669"/>
    <property type="project" value="InterPro"/>
</dbReference>
<comment type="subunit">
    <text evidence="2">Monomer.</text>
</comment>
<dbReference type="GO" id="GO:0006516">
    <property type="term" value="P:glycoprotein catabolic process"/>
    <property type="evidence" value="ECO:0007669"/>
    <property type="project" value="TreeGrafter"/>
</dbReference>
<dbReference type="SUPFAM" id="SSF48208">
    <property type="entry name" value="Six-hairpin glycosidases"/>
    <property type="match status" value="1"/>
</dbReference>
<proteinExistence type="predicted"/>
<dbReference type="GO" id="GO:0030246">
    <property type="term" value="F:carbohydrate binding"/>
    <property type="evidence" value="ECO:0007669"/>
    <property type="project" value="InterPro"/>
</dbReference>
<dbReference type="GO" id="GO:0000224">
    <property type="term" value="F:peptide-N4-(N-acetyl-beta-glucosaminyl)asparagine amidase activity"/>
    <property type="evidence" value="ECO:0007669"/>
    <property type="project" value="TreeGrafter"/>
</dbReference>
<name>A0A069SL95_PHOVU</name>
<comment type="caution">
    <text evidence="7">The sequence shown here is derived from an EMBL/GenBank/DDBJ whole genome shotgun (WGS) entry which is preliminary data.</text>
</comment>
<accession>A0A069SL95</accession>
<keyword evidence="4" id="KW-0732">Signal</keyword>
<keyword evidence="3" id="KW-0106">Calcium</keyword>
<evidence type="ECO:0000256" key="4">
    <source>
        <dbReference type="SAM" id="SignalP"/>
    </source>
</evidence>
<evidence type="ECO:0000259" key="6">
    <source>
        <dbReference type="Pfam" id="PF17678"/>
    </source>
</evidence>
<evidence type="ECO:0000256" key="2">
    <source>
        <dbReference type="ARBA" id="ARBA00011245"/>
    </source>
</evidence>
<evidence type="ECO:0000256" key="3">
    <source>
        <dbReference type="ARBA" id="ARBA00022837"/>
    </source>
</evidence>
<dbReference type="InterPro" id="IPR005887">
    <property type="entry name" value="GH92_a_mannosidase_put"/>
</dbReference>
<dbReference type="GO" id="GO:0005829">
    <property type="term" value="C:cytosol"/>
    <property type="evidence" value="ECO:0007669"/>
    <property type="project" value="TreeGrafter"/>
</dbReference>
<feature type="domain" description="Glycosyl hydrolase family 92" evidence="5">
    <location>
        <begin position="266"/>
        <end position="730"/>
    </location>
</feature>
<evidence type="ECO:0000256" key="1">
    <source>
        <dbReference type="ARBA" id="ARBA00001913"/>
    </source>
</evidence>
<dbReference type="PATRIC" id="fig|1339352.3.peg.2856"/>
<dbReference type="NCBIfam" id="TIGR01180">
    <property type="entry name" value="aman2_put"/>
    <property type="match status" value="1"/>
</dbReference>
<feature type="signal peptide" evidence="4">
    <location>
        <begin position="1"/>
        <end position="25"/>
    </location>
</feature>
<dbReference type="InterPro" id="IPR008928">
    <property type="entry name" value="6-hairpin_glycosidase_sf"/>
</dbReference>
<dbReference type="Gene3D" id="2.70.98.10">
    <property type="match status" value="1"/>
</dbReference>
<dbReference type="Pfam" id="PF07971">
    <property type="entry name" value="Glyco_hydro_92"/>
    <property type="match status" value="1"/>
</dbReference>
<dbReference type="Gene3D" id="1.20.1050.60">
    <property type="entry name" value="alpha-1,2-mannosidase"/>
    <property type="match status" value="1"/>
</dbReference>
<dbReference type="Pfam" id="PF17678">
    <property type="entry name" value="Glyco_hydro_92N"/>
    <property type="match status" value="1"/>
</dbReference>
<dbReference type="RefSeq" id="WP_032953093.1">
    <property type="nucleotide sequence ID" value="NZ_JNHM01000050.1"/>
</dbReference>
<reference evidence="7 8" key="1">
    <citation type="submission" date="2014-04" db="EMBL/GenBank/DDBJ databases">
        <authorList>
            <person name="Sears C."/>
            <person name="Carroll K."/>
            <person name="Sack B.R."/>
            <person name="Qadri F."/>
            <person name="Myers L.L."/>
            <person name="Chung G.-T."/>
            <person name="Escheverria P."/>
            <person name="Fraser C.M."/>
            <person name="Sadzewicz L."/>
            <person name="Shefchek K.A."/>
            <person name="Tallon L."/>
            <person name="Das S.P."/>
            <person name="Daugherty S."/>
            <person name="Mongodin E.F."/>
        </authorList>
    </citation>
    <scope>NUCLEOTIDE SEQUENCE [LARGE SCALE GENOMIC DNA]</scope>
    <source>
        <strain evidence="7 8">3975 RP4</strain>
    </source>
</reference>
<feature type="domain" description="Glycosyl hydrolase family 92 N-terminal" evidence="6">
    <location>
        <begin position="35"/>
        <end position="260"/>
    </location>
</feature>
<dbReference type="PANTHER" id="PTHR12143:SF39">
    <property type="entry name" value="SECRETED PROTEIN"/>
    <property type="match status" value="1"/>
</dbReference>
<feature type="chain" id="PRO_5001669323" evidence="4">
    <location>
        <begin position="26"/>
        <end position="730"/>
    </location>
</feature>
<dbReference type="FunFam" id="1.20.1050.60:FF:000001">
    <property type="entry name" value="Putative alpha-1,2-mannosidase"/>
    <property type="match status" value="1"/>
</dbReference>
<dbReference type="PANTHER" id="PTHR12143">
    <property type="entry name" value="PEPTIDE N-GLYCANASE PNGASE -RELATED"/>
    <property type="match status" value="1"/>
</dbReference>
<gene>
    <name evidence="7" type="ORF">M099_2986</name>
</gene>
<dbReference type="FunFam" id="3.30.2080.10:FF:000001">
    <property type="entry name" value="Alpha-1,2-mannosidase subfamily"/>
    <property type="match status" value="1"/>
</dbReference>
<sequence length="730" mass="82180">MKKTNSILCAFVLAGSLFGCSTTQQKTGETDYTQYVNTFIGAADNGHTFPGACRPFGMIQTSPVTGAVGWRYCSEYVYTDSLIWGFTQTHLNGTGCMDLGDILVMPVTGTRARAWDAYRSHFPKDKEAATPGYYTVELTDPGVKAELTASPHAALHRYTYHNADSASVLIDLQHGPAWNENQYHSQVQSCETNWEDAQTLTGHVRNSVWVNQDYFFVMKFNRPVIDTLYLPMAETEKGKRIIATFDMKPGEELLMKVAMSTTGVDGAKKNMEAEIADWNFEGVKQAAHNEWNNYLSRIEVTGTDDEKTNFYTSFYHALIQPNQISDVDGWYRNAADSIVKAGNGAFYSTFSLWDTYRAAHPFYTLMVPEKVDGFVNSLVEQAEVQGFLPIWGLWGKETYTMIGNHGVSVIAEAYRKGFRGFDAERAFNAIKNTQTVSHKLKSDWETYMKYGYFPTDLIKTESVSSTLESVYDDYAAADMAQRMGKEEDAAYFAKRADFYKNLFDKETQFMRPRNADGSWKSPFNPSQVAHMESTGGDYTEGNAWQYTWHVQHDVPGLIELFGGEQAFLNKLDSLFTLKLETTQADVTGLIGQYAHGNEPSHHITYLYTLAGRPERTQELIREIFDTQYRPEPDGLCGNDDCGQMSAWYMFSAMGFYPVDPVSGNYVFGAPQLPEIVLNLADGKTFTIIAEGLSKEHKYIDSITLNGEPYTKNYISHEDILKGGTLVYKMK</sequence>
<evidence type="ECO:0000259" key="5">
    <source>
        <dbReference type="Pfam" id="PF07971"/>
    </source>
</evidence>
<evidence type="ECO:0000313" key="7">
    <source>
        <dbReference type="EMBL" id="KDS52051.1"/>
    </source>
</evidence>
<dbReference type="InterPro" id="IPR012939">
    <property type="entry name" value="Glyco_hydro_92"/>
</dbReference>
<dbReference type="InterPro" id="IPR050883">
    <property type="entry name" value="PNGase"/>
</dbReference>
<dbReference type="InterPro" id="IPR041371">
    <property type="entry name" value="GH92_N"/>
</dbReference>
<comment type="cofactor">
    <cofactor evidence="1">
        <name>Ca(2+)</name>
        <dbReference type="ChEBI" id="CHEBI:29108"/>
    </cofactor>
</comment>
<evidence type="ECO:0000313" key="8">
    <source>
        <dbReference type="Proteomes" id="UP000027661"/>
    </source>
</evidence>
<dbReference type="AlphaFoldDB" id="A0A069SL95"/>
<dbReference type="InterPro" id="IPR014718">
    <property type="entry name" value="GH-type_carb-bd"/>
</dbReference>
<dbReference type="FunFam" id="1.20.1610.10:FF:000001">
    <property type="entry name" value="Putative alpha-1,2-mannosidase"/>
    <property type="match status" value="1"/>
</dbReference>
<protein>
    <submittedName>
        <fullName evidence="7">Alpha-1,2-mannosidase family protein</fullName>
    </submittedName>
</protein>
<dbReference type="EMBL" id="JNHM01000050">
    <property type="protein sequence ID" value="KDS52051.1"/>
    <property type="molecule type" value="Genomic_DNA"/>
</dbReference>